<evidence type="ECO:0000313" key="3">
    <source>
        <dbReference type="Proteomes" id="UP000233727"/>
    </source>
</evidence>
<accession>A0A2N3QL24</accession>
<evidence type="ECO:0000256" key="1">
    <source>
        <dbReference type="SAM" id="Phobius"/>
    </source>
</evidence>
<comment type="caution">
    <text evidence="2">The sequence shown here is derived from an EMBL/GenBank/DDBJ whole genome shotgun (WGS) entry which is preliminary data.</text>
</comment>
<name>A0A2N3QL24_9BIFI</name>
<sequence length="68" mass="7363">MKNNNSNTDIVLSLSTTVCLLAALMAIFPTGNIALMAVIILVMLANLTYTTAKILRKPNEPASKKEEQ</sequence>
<feature type="transmembrane region" description="Helical" evidence="1">
    <location>
        <begin position="35"/>
        <end position="55"/>
    </location>
</feature>
<keyword evidence="1" id="KW-1133">Transmembrane helix</keyword>
<organism evidence="2 3">
    <name type="scientific">Bifidobacterium thermophilum</name>
    <dbReference type="NCBI Taxonomy" id="33905"/>
    <lineage>
        <taxon>Bacteria</taxon>
        <taxon>Bacillati</taxon>
        <taxon>Actinomycetota</taxon>
        <taxon>Actinomycetes</taxon>
        <taxon>Bifidobacteriales</taxon>
        <taxon>Bifidobacteriaceae</taxon>
        <taxon>Bifidobacterium</taxon>
    </lineage>
</organism>
<dbReference type="EMBL" id="PCGY01000012">
    <property type="protein sequence ID" value="PKU92379.1"/>
    <property type="molecule type" value="Genomic_DNA"/>
</dbReference>
<reference evidence="2 3" key="1">
    <citation type="submission" date="2017-10" db="EMBL/GenBank/DDBJ databases">
        <title>Bifidobacterium genomics.</title>
        <authorList>
            <person name="Lugli G.A."/>
            <person name="Milani C."/>
            <person name="Mancabelli L."/>
        </authorList>
    </citation>
    <scope>NUCLEOTIDE SEQUENCE [LARGE SCALE GENOMIC DNA]</scope>
    <source>
        <strain evidence="2 3">1542B</strain>
    </source>
</reference>
<dbReference type="GeneID" id="78109921"/>
<keyword evidence="1" id="KW-0812">Transmembrane</keyword>
<evidence type="ECO:0000313" key="2">
    <source>
        <dbReference type="EMBL" id="PKU92379.1"/>
    </source>
</evidence>
<gene>
    <name evidence="2" type="ORF">CQR47_0975</name>
</gene>
<proteinExistence type="predicted"/>
<dbReference type="AlphaFoldDB" id="A0A2N3QL24"/>
<keyword evidence="1" id="KW-0472">Membrane</keyword>
<dbReference type="Proteomes" id="UP000233727">
    <property type="component" value="Unassembled WGS sequence"/>
</dbReference>
<protein>
    <submittedName>
        <fullName evidence="2">Uncharacterized protein</fullName>
    </submittedName>
</protein>
<dbReference type="RefSeq" id="WP_101452277.1">
    <property type="nucleotide sequence ID" value="NZ_PCGX01000009.1"/>
</dbReference>